<dbReference type="AlphaFoldDB" id="A0A2T0BCK0"/>
<comment type="catalytic activity">
    <reaction evidence="1">
        <text>(2R)-2-phosphoglycerate = (2R)-3-phosphoglycerate</text>
        <dbReference type="Rhea" id="RHEA:15901"/>
        <dbReference type="ChEBI" id="CHEBI:58272"/>
        <dbReference type="ChEBI" id="CHEBI:58289"/>
        <dbReference type="EC" id="5.4.2.12"/>
    </reaction>
</comment>
<feature type="domain" description="Metalloenzyme" evidence="7">
    <location>
        <begin position="18"/>
        <end position="308"/>
    </location>
</feature>
<organism evidence="8 9">
    <name type="scientific">Clostridium vincentii</name>
    <dbReference type="NCBI Taxonomy" id="52704"/>
    <lineage>
        <taxon>Bacteria</taxon>
        <taxon>Bacillati</taxon>
        <taxon>Bacillota</taxon>
        <taxon>Clostridia</taxon>
        <taxon>Eubacteriales</taxon>
        <taxon>Clostridiaceae</taxon>
        <taxon>Clostridium</taxon>
    </lineage>
</organism>
<evidence type="ECO:0000256" key="2">
    <source>
        <dbReference type="ARBA" id="ARBA00002315"/>
    </source>
</evidence>
<evidence type="ECO:0000256" key="1">
    <source>
        <dbReference type="ARBA" id="ARBA00000370"/>
    </source>
</evidence>
<dbReference type="PANTHER" id="PTHR31209">
    <property type="entry name" value="COFACTOR-INDEPENDENT PHOSPHOGLYCERATE MUTASE"/>
    <property type="match status" value="1"/>
</dbReference>
<evidence type="ECO:0000313" key="8">
    <source>
        <dbReference type="EMBL" id="PRR81630.1"/>
    </source>
</evidence>
<dbReference type="SUPFAM" id="SSF53649">
    <property type="entry name" value="Alkaline phosphatase-like"/>
    <property type="match status" value="1"/>
</dbReference>
<keyword evidence="6" id="KW-0413">Isomerase</keyword>
<protein>
    <submittedName>
        <fullName evidence="8">Cofactor-independent phosphoglycerate mutase</fullName>
    </submittedName>
</protein>
<proteinExistence type="inferred from homology"/>
<dbReference type="InterPro" id="IPR006124">
    <property type="entry name" value="Metalloenzyme"/>
</dbReference>
<dbReference type="InterPro" id="IPR017850">
    <property type="entry name" value="Alkaline_phosphatase_core_sf"/>
</dbReference>
<dbReference type="Proteomes" id="UP000239471">
    <property type="component" value="Unassembled WGS sequence"/>
</dbReference>
<comment type="similarity">
    <text evidence="4">Belongs to the BPG-independent phosphoglycerate mutase family. A-PGAM subfamily.</text>
</comment>
<dbReference type="EMBL" id="PVXQ01000026">
    <property type="protein sequence ID" value="PRR81630.1"/>
    <property type="molecule type" value="Genomic_DNA"/>
</dbReference>
<evidence type="ECO:0000256" key="5">
    <source>
        <dbReference type="ARBA" id="ARBA00023152"/>
    </source>
</evidence>
<evidence type="ECO:0000313" key="9">
    <source>
        <dbReference type="Proteomes" id="UP000239471"/>
    </source>
</evidence>
<comment type="pathway">
    <text evidence="3">Carbohydrate degradation.</text>
</comment>
<evidence type="ECO:0000259" key="7">
    <source>
        <dbReference type="Pfam" id="PF01676"/>
    </source>
</evidence>
<name>A0A2T0BCK0_9CLOT</name>
<dbReference type="Gene3D" id="3.40.720.10">
    <property type="entry name" value="Alkaline Phosphatase, subunit A"/>
    <property type="match status" value="2"/>
</dbReference>
<dbReference type="GO" id="GO:0046872">
    <property type="term" value="F:metal ion binding"/>
    <property type="evidence" value="ECO:0007669"/>
    <property type="project" value="InterPro"/>
</dbReference>
<accession>A0A2T0BCK0</accession>
<sequence>MKTILVIIDGAEPADYKYCENINKIKEIGSFRTVNNTPEGMETNSLTCILNILGVPYSAIPKGRAYLEALAINEEIDENDLIFRCNNIKMKNDILLSCVEHKNTILQEDEFRDIRLINIGSYKNLLIIKEGRKYYDSISTFPPHENLGKILSYILPKCTDKKIESILNKLIYNYNLYPWGQSVKDMIPSFYQLHNKKGAVVCKTEIVEGIAKDMNMYVPILNSATADVDTDLIEKAEKALELSKEYDFVLLHINGADESAHRKNEDQKINFINKIDKEVISYLMKTIDANTSLIVTSDHGTSAKSGNHINVEVNYYIL</sequence>
<keyword evidence="9" id="KW-1185">Reference proteome</keyword>
<dbReference type="PANTHER" id="PTHR31209:SF0">
    <property type="entry name" value="METALLOENZYME DOMAIN-CONTAINING PROTEIN"/>
    <property type="match status" value="1"/>
</dbReference>
<dbReference type="OrthoDB" id="9804453at2"/>
<comment type="caution">
    <text evidence="8">The sequence shown here is derived from an EMBL/GenBank/DDBJ whole genome shotgun (WGS) entry which is preliminary data.</text>
</comment>
<dbReference type="Pfam" id="PF01676">
    <property type="entry name" value="Metalloenzyme"/>
    <property type="match status" value="1"/>
</dbReference>
<dbReference type="RefSeq" id="WP_106060296.1">
    <property type="nucleotide sequence ID" value="NZ_PVXQ01000026.1"/>
</dbReference>
<dbReference type="Pfam" id="PF10143">
    <property type="entry name" value="PhosphMutase"/>
    <property type="match status" value="1"/>
</dbReference>
<evidence type="ECO:0000256" key="6">
    <source>
        <dbReference type="ARBA" id="ARBA00023235"/>
    </source>
</evidence>
<evidence type="ECO:0000256" key="4">
    <source>
        <dbReference type="ARBA" id="ARBA00005524"/>
    </source>
</evidence>
<reference evidence="8 9" key="1">
    <citation type="submission" date="2018-03" db="EMBL/GenBank/DDBJ databases">
        <title>Genome sequence of Clostridium vincentii DSM 10228.</title>
        <authorList>
            <person name="Poehlein A."/>
            <person name="Daniel R."/>
        </authorList>
    </citation>
    <scope>NUCLEOTIDE SEQUENCE [LARGE SCALE GENOMIC DNA]</scope>
    <source>
        <strain evidence="8 9">DSM 10228</strain>
    </source>
</reference>
<evidence type="ECO:0000256" key="3">
    <source>
        <dbReference type="ARBA" id="ARBA00004921"/>
    </source>
</evidence>
<dbReference type="GO" id="GO:0006096">
    <property type="term" value="P:glycolytic process"/>
    <property type="evidence" value="ECO:0007669"/>
    <property type="project" value="UniProtKB-KW"/>
</dbReference>
<keyword evidence="5" id="KW-0324">Glycolysis</keyword>
<dbReference type="GO" id="GO:0004619">
    <property type="term" value="F:phosphoglycerate mutase activity"/>
    <property type="evidence" value="ECO:0007669"/>
    <property type="project" value="UniProtKB-EC"/>
</dbReference>
<comment type="function">
    <text evidence="2">Catalyzes the interconversion of 2-phosphoglycerate and 3-phosphoglycerate.</text>
</comment>
<gene>
    <name evidence="8" type="ORF">CLVI_23550</name>
</gene>
<dbReference type="InterPro" id="IPR004456">
    <property type="entry name" value="Pglycerate_mutase_ApgM"/>
</dbReference>